<keyword evidence="4 6" id="KW-0067">ATP-binding</keyword>
<dbReference type="InterPro" id="IPR003439">
    <property type="entry name" value="ABC_transporter-like_ATP-bd"/>
</dbReference>
<dbReference type="GO" id="GO:0005524">
    <property type="term" value="F:ATP binding"/>
    <property type="evidence" value="ECO:0007669"/>
    <property type="project" value="UniProtKB-KW"/>
</dbReference>
<dbReference type="PANTHER" id="PTHR42711">
    <property type="entry name" value="ABC TRANSPORTER ATP-BINDING PROTEIN"/>
    <property type="match status" value="1"/>
</dbReference>
<dbReference type="PROSITE" id="PS50893">
    <property type="entry name" value="ABC_TRANSPORTER_2"/>
    <property type="match status" value="1"/>
</dbReference>
<accession>A0A7R7IDN1</accession>
<keyword evidence="2" id="KW-0813">Transport</keyword>
<dbReference type="KEGG" id="ahb:bsdtb5_14830"/>
<organism evidence="6 7">
    <name type="scientific">Anaeromicropila herbilytica</name>
    <dbReference type="NCBI Taxonomy" id="2785025"/>
    <lineage>
        <taxon>Bacteria</taxon>
        <taxon>Bacillati</taxon>
        <taxon>Bacillota</taxon>
        <taxon>Clostridia</taxon>
        <taxon>Lachnospirales</taxon>
        <taxon>Lachnospiraceae</taxon>
        <taxon>Anaeromicropila</taxon>
    </lineage>
</organism>
<dbReference type="SUPFAM" id="SSF52540">
    <property type="entry name" value="P-loop containing nucleoside triphosphate hydrolases"/>
    <property type="match status" value="1"/>
</dbReference>
<protein>
    <submittedName>
        <fullName evidence="6">ABC transporter ATP-binding protein</fullName>
    </submittedName>
</protein>
<sequence>MENAIEIENLVKTYKKARGVSGISLNVEKGDFYGFIGPNGAGKSTTIRSMLGLIQKNSGTIRIFNKNIESEKVEILRNIGYMPSEAMFYPRMRVSEVIQMAANAYRMDCSEKASELCERLKVDVNKRIEELSLGNRKKISIVCAMQHKPDLYIFDEPTSGLDPLMQKEFFSLLSEVNKSGATIFLSSHVLSEIQNYCNHAAIIKEGKLIAMDSVSNLTKTNTKKVIVKGIHEEPSIPGIKMLHSENDTVHFMYQGSIKLLLTTLSNMEITDVIIEEPSLDETFMHYYEKTE</sequence>
<evidence type="ECO:0000256" key="4">
    <source>
        <dbReference type="ARBA" id="ARBA00022840"/>
    </source>
</evidence>
<keyword evidence="7" id="KW-1185">Reference proteome</keyword>
<gene>
    <name evidence="6" type="ORF">bsdtb5_14830</name>
</gene>
<dbReference type="PANTHER" id="PTHR42711:SF5">
    <property type="entry name" value="ABC TRANSPORTER ATP-BINDING PROTEIN NATA"/>
    <property type="match status" value="1"/>
</dbReference>
<feature type="domain" description="ABC transporter" evidence="5">
    <location>
        <begin position="5"/>
        <end position="230"/>
    </location>
</feature>
<proteinExistence type="inferred from homology"/>
<dbReference type="InterPro" id="IPR003593">
    <property type="entry name" value="AAA+_ATPase"/>
</dbReference>
<dbReference type="InterPro" id="IPR017871">
    <property type="entry name" value="ABC_transporter-like_CS"/>
</dbReference>
<comment type="similarity">
    <text evidence="1">Belongs to the ABC transporter superfamily.</text>
</comment>
<evidence type="ECO:0000313" key="7">
    <source>
        <dbReference type="Proteomes" id="UP000595897"/>
    </source>
</evidence>
<dbReference type="Proteomes" id="UP000595897">
    <property type="component" value="Chromosome"/>
</dbReference>
<evidence type="ECO:0000256" key="2">
    <source>
        <dbReference type="ARBA" id="ARBA00022448"/>
    </source>
</evidence>
<evidence type="ECO:0000259" key="5">
    <source>
        <dbReference type="PROSITE" id="PS50893"/>
    </source>
</evidence>
<keyword evidence="3" id="KW-0547">Nucleotide-binding</keyword>
<dbReference type="Gene3D" id="3.40.50.300">
    <property type="entry name" value="P-loop containing nucleotide triphosphate hydrolases"/>
    <property type="match status" value="1"/>
</dbReference>
<dbReference type="Pfam" id="PF00005">
    <property type="entry name" value="ABC_tran"/>
    <property type="match status" value="1"/>
</dbReference>
<reference evidence="6 7" key="1">
    <citation type="submission" date="2020-11" db="EMBL/GenBank/DDBJ databases">
        <title>Draft genome sequencing of a Lachnospiraceae strain isolated from anoxic soil subjected to BSD treatment.</title>
        <authorList>
            <person name="Uek A."/>
            <person name="Tonouchi A."/>
        </authorList>
    </citation>
    <scope>NUCLEOTIDE SEQUENCE [LARGE SCALE GENOMIC DNA]</scope>
    <source>
        <strain evidence="6 7">TB5</strain>
    </source>
</reference>
<dbReference type="InterPro" id="IPR050763">
    <property type="entry name" value="ABC_transporter_ATP-binding"/>
</dbReference>
<dbReference type="RefSeq" id="WP_271715427.1">
    <property type="nucleotide sequence ID" value="NZ_AP024169.1"/>
</dbReference>
<evidence type="ECO:0000313" key="6">
    <source>
        <dbReference type="EMBL" id="BCN30188.1"/>
    </source>
</evidence>
<dbReference type="AlphaFoldDB" id="A0A7R7IDN1"/>
<dbReference type="GO" id="GO:0016887">
    <property type="term" value="F:ATP hydrolysis activity"/>
    <property type="evidence" value="ECO:0007669"/>
    <property type="project" value="InterPro"/>
</dbReference>
<dbReference type="SMART" id="SM00382">
    <property type="entry name" value="AAA"/>
    <property type="match status" value="1"/>
</dbReference>
<name>A0A7R7IDN1_9FIRM</name>
<dbReference type="CDD" id="cd03230">
    <property type="entry name" value="ABC_DR_subfamily_A"/>
    <property type="match status" value="1"/>
</dbReference>
<dbReference type="EMBL" id="AP024169">
    <property type="protein sequence ID" value="BCN30188.1"/>
    <property type="molecule type" value="Genomic_DNA"/>
</dbReference>
<dbReference type="InterPro" id="IPR027417">
    <property type="entry name" value="P-loop_NTPase"/>
</dbReference>
<dbReference type="PROSITE" id="PS00211">
    <property type="entry name" value="ABC_TRANSPORTER_1"/>
    <property type="match status" value="1"/>
</dbReference>
<evidence type="ECO:0000256" key="3">
    <source>
        <dbReference type="ARBA" id="ARBA00022741"/>
    </source>
</evidence>
<evidence type="ECO:0000256" key="1">
    <source>
        <dbReference type="ARBA" id="ARBA00005417"/>
    </source>
</evidence>